<dbReference type="PANTHER" id="PTHR46825">
    <property type="entry name" value="D-ALANYL-D-ALANINE-CARBOXYPEPTIDASE/ENDOPEPTIDASE AMPH"/>
    <property type="match status" value="1"/>
</dbReference>
<dbReference type="SUPFAM" id="SSF56601">
    <property type="entry name" value="beta-lactamase/transpeptidase-like"/>
    <property type="match status" value="1"/>
</dbReference>
<accession>A0AAW0EEK5</accession>
<dbReference type="EMBL" id="JAWWNJ010000002">
    <property type="protein sequence ID" value="KAK7062275.1"/>
    <property type="molecule type" value="Genomic_DNA"/>
</dbReference>
<keyword evidence="3" id="KW-0812">Transmembrane</keyword>
<evidence type="ECO:0000256" key="1">
    <source>
        <dbReference type="ARBA" id="ARBA00038215"/>
    </source>
</evidence>
<feature type="domain" description="Beta-lactamase-related" evidence="4">
    <location>
        <begin position="58"/>
        <end position="405"/>
    </location>
</feature>
<dbReference type="Proteomes" id="UP001362999">
    <property type="component" value="Unassembled WGS sequence"/>
</dbReference>
<dbReference type="PANTHER" id="PTHR46825:SF15">
    <property type="entry name" value="BETA-LACTAMASE-RELATED DOMAIN-CONTAINING PROTEIN"/>
    <property type="match status" value="1"/>
</dbReference>
<organism evidence="5 6">
    <name type="scientific">Favolaschia claudopus</name>
    <dbReference type="NCBI Taxonomy" id="2862362"/>
    <lineage>
        <taxon>Eukaryota</taxon>
        <taxon>Fungi</taxon>
        <taxon>Dikarya</taxon>
        <taxon>Basidiomycota</taxon>
        <taxon>Agaricomycotina</taxon>
        <taxon>Agaricomycetes</taxon>
        <taxon>Agaricomycetidae</taxon>
        <taxon>Agaricales</taxon>
        <taxon>Marasmiineae</taxon>
        <taxon>Mycenaceae</taxon>
        <taxon>Favolaschia</taxon>
    </lineage>
</organism>
<evidence type="ECO:0000313" key="5">
    <source>
        <dbReference type="EMBL" id="KAK7062275.1"/>
    </source>
</evidence>
<evidence type="ECO:0000256" key="2">
    <source>
        <dbReference type="SAM" id="MobiDB-lite"/>
    </source>
</evidence>
<sequence>MLGITLESRVTIEEPFPSISFFAMILFNSLPVFAFATVVLAQQTGSENGTYIDGQLTSAIQSIMNKNNITGLALGILSPTGNVEFGAWGNRTETGDKVQPDTIFGIGSLSKGFLSASLGILMQDFADGVNKTALPEGVPRFDWDTKVTDLLPGEWKTEDEFSTVKADLRDLLSHVTGLPAHDMSYSANDSPHDLVVRMRNLRTAYEFRQLFEYNNQMFITGAYIVSKLSGISYSDFVENRIMLPLNMSSSTLHPDNVLNLDTFSQTWSPSGRRIPFFADEQGMEFIAGAGGVISTAQDMLKWAKLILNGGVVAETNSTIIPHATFQLATTGNSVLAAANKGDGRFAPMQYGLGWVRTAYRGHELIWHNGGAPGVSSMCTIFPYDNFAVVVLSNTAGSGPNDIAIAVADRVLGLAASPASESSSGLLGSTSTSNPSATPTATSSVVPSNAANLAGEYANAGYGNFTLCSASSSTPACIEILKNFTKVDTAAGKSTSLNSTELYGVWPRFWGTHLRFIPIPGTDYYAGELTTLYVDGYGADKTPFEDPVFTFVLSFMEEEGKVVGLGFFVAQATTWREKKGGNVREMADAWFDKI</sequence>
<feature type="region of interest" description="Disordered" evidence="2">
    <location>
        <begin position="418"/>
        <end position="444"/>
    </location>
</feature>
<dbReference type="InterPro" id="IPR012338">
    <property type="entry name" value="Beta-lactam/transpept-like"/>
</dbReference>
<evidence type="ECO:0000313" key="6">
    <source>
        <dbReference type="Proteomes" id="UP001362999"/>
    </source>
</evidence>
<reference evidence="5 6" key="1">
    <citation type="journal article" date="2024" name="J Genomics">
        <title>Draft genome sequencing and assembly of Favolaschia claudopus CIRM-BRFM 2984 isolated from oak limbs.</title>
        <authorList>
            <person name="Navarro D."/>
            <person name="Drula E."/>
            <person name="Chaduli D."/>
            <person name="Cazenave R."/>
            <person name="Ahrendt S."/>
            <person name="Wang J."/>
            <person name="Lipzen A."/>
            <person name="Daum C."/>
            <person name="Barry K."/>
            <person name="Grigoriev I.V."/>
            <person name="Favel A."/>
            <person name="Rosso M.N."/>
            <person name="Martin F."/>
        </authorList>
    </citation>
    <scope>NUCLEOTIDE SEQUENCE [LARGE SCALE GENOMIC DNA]</scope>
    <source>
        <strain evidence="5 6">CIRM-BRFM 2984</strain>
    </source>
</reference>
<feature type="transmembrane region" description="Helical" evidence="3">
    <location>
        <begin position="21"/>
        <end position="41"/>
    </location>
</feature>
<dbReference type="Gene3D" id="3.40.710.10">
    <property type="entry name" value="DD-peptidase/beta-lactamase superfamily"/>
    <property type="match status" value="1"/>
</dbReference>
<keyword evidence="3" id="KW-1133">Transmembrane helix</keyword>
<protein>
    <submittedName>
        <fullName evidence="5">Beta-lactamase domain-containing protein</fullName>
    </submittedName>
</protein>
<name>A0AAW0EEK5_9AGAR</name>
<keyword evidence="3" id="KW-0472">Membrane</keyword>
<dbReference type="AlphaFoldDB" id="A0AAW0EEK5"/>
<evidence type="ECO:0000256" key="3">
    <source>
        <dbReference type="SAM" id="Phobius"/>
    </source>
</evidence>
<gene>
    <name evidence="5" type="ORF">R3P38DRAFT_2834391</name>
</gene>
<comment type="caution">
    <text evidence="5">The sequence shown here is derived from an EMBL/GenBank/DDBJ whole genome shotgun (WGS) entry which is preliminary data.</text>
</comment>
<dbReference type="Pfam" id="PF00144">
    <property type="entry name" value="Beta-lactamase"/>
    <property type="match status" value="1"/>
</dbReference>
<proteinExistence type="inferred from homology"/>
<dbReference type="InterPro" id="IPR050491">
    <property type="entry name" value="AmpC-like"/>
</dbReference>
<dbReference type="InterPro" id="IPR001466">
    <property type="entry name" value="Beta-lactam-related"/>
</dbReference>
<evidence type="ECO:0000259" key="4">
    <source>
        <dbReference type="Pfam" id="PF00144"/>
    </source>
</evidence>
<comment type="similarity">
    <text evidence="1">Belongs to the peptidase S12 family.</text>
</comment>
<keyword evidence="6" id="KW-1185">Reference proteome</keyword>